<dbReference type="AlphaFoldDB" id="A0A926ZF28"/>
<reference evidence="3" key="2">
    <citation type="submission" date="2020-08" db="EMBL/GenBank/DDBJ databases">
        <authorList>
            <person name="Chen M."/>
            <person name="Teng W."/>
            <person name="Zhao L."/>
            <person name="Hu C."/>
            <person name="Zhou Y."/>
            <person name="Han B."/>
            <person name="Song L."/>
            <person name="Shu W."/>
        </authorList>
    </citation>
    <scope>NUCLEOTIDE SEQUENCE</scope>
    <source>
        <strain evidence="3">FACHB-1375</strain>
    </source>
</reference>
<dbReference type="Proteomes" id="UP000641646">
    <property type="component" value="Unassembled WGS sequence"/>
</dbReference>
<keyword evidence="4" id="KW-1185">Reference proteome</keyword>
<accession>A0A926ZF28</accession>
<dbReference type="InterPro" id="IPR025403">
    <property type="entry name" value="TgpA-like_C"/>
</dbReference>
<reference evidence="3" key="1">
    <citation type="journal article" date="2015" name="ISME J.">
        <title>Draft Genome Sequence of Streptomyces incarnatus NRRL8089, which Produces the Nucleoside Antibiotic Sinefungin.</title>
        <authorList>
            <person name="Oshima K."/>
            <person name="Hattori M."/>
            <person name="Shimizu H."/>
            <person name="Fukuda K."/>
            <person name="Nemoto M."/>
            <person name="Inagaki K."/>
            <person name="Tamura T."/>
        </authorList>
    </citation>
    <scope>NUCLEOTIDE SEQUENCE</scope>
    <source>
        <strain evidence="3">FACHB-1375</strain>
    </source>
</reference>
<evidence type="ECO:0000313" key="3">
    <source>
        <dbReference type="EMBL" id="MBD2180425.1"/>
    </source>
</evidence>
<feature type="transmembrane region" description="Helical" evidence="1">
    <location>
        <begin position="55"/>
        <end position="76"/>
    </location>
</feature>
<proteinExistence type="predicted"/>
<comment type="caution">
    <text evidence="3">The sequence shown here is derived from an EMBL/GenBank/DDBJ whole genome shotgun (WGS) entry which is preliminary data.</text>
</comment>
<keyword evidence="1" id="KW-0472">Membrane</keyword>
<dbReference type="EMBL" id="JACJPW010000008">
    <property type="protein sequence ID" value="MBD2180425.1"/>
    <property type="molecule type" value="Genomic_DNA"/>
</dbReference>
<name>A0A926ZF28_9CYAN</name>
<keyword evidence="1" id="KW-0812">Transmembrane</keyword>
<evidence type="ECO:0000256" key="1">
    <source>
        <dbReference type="SAM" id="Phobius"/>
    </source>
</evidence>
<protein>
    <submittedName>
        <fullName evidence="3">DUF4129 domain-containing protein</fullName>
    </submittedName>
</protein>
<organism evidence="3 4">
    <name type="scientific">Aerosakkonema funiforme FACHB-1375</name>
    <dbReference type="NCBI Taxonomy" id="2949571"/>
    <lineage>
        <taxon>Bacteria</taxon>
        <taxon>Bacillati</taxon>
        <taxon>Cyanobacteriota</taxon>
        <taxon>Cyanophyceae</taxon>
        <taxon>Oscillatoriophycideae</taxon>
        <taxon>Aerosakkonematales</taxon>
        <taxon>Aerosakkonemataceae</taxon>
        <taxon>Aerosakkonema</taxon>
    </lineage>
</organism>
<keyword evidence="1" id="KW-1133">Transmembrane helix</keyword>
<evidence type="ECO:0000313" key="4">
    <source>
        <dbReference type="Proteomes" id="UP000641646"/>
    </source>
</evidence>
<feature type="domain" description="Protein-glutamine gamma-glutamyltransferase-like C-terminal" evidence="2">
    <location>
        <begin position="125"/>
        <end position="193"/>
    </location>
</feature>
<sequence>MSADGFEKTNFGWQVQQLQQQFWEWLELKLSQTPRIPNISTPDWLGDLLWPIFKAVSWIIVAAIATWLLWQLWLILRPYLRSLSFEMGNSANQSTPAKEIATADWVKRSQQFYQQGNYGEALRCLYMAMLQKLHDSGIILNDPSRTDGEYRQLTETLPKQESYQILLTTHEELCFGNAEISPETFELCQQAYRKIDRK</sequence>
<evidence type="ECO:0000259" key="2">
    <source>
        <dbReference type="Pfam" id="PF13559"/>
    </source>
</evidence>
<dbReference type="Pfam" id="PF13559">
    <property type="entry name" value="DUF4129"/>
    <property type="match status" value="1"/>
</dbReference>
<dbReference type="RefSeq" id="WP_190462607.1">
    <property type="nucleotide sequence ID" value="NZ_JACJPW010000008.1"/>
</dbReference>
<gene>
    <name evidence="3" type="ORF">H6G03_04765</name>
</gene>